<keyword evidence="3" id="KW-1185">Reference proteome</keyword>
<reference evidence="2" key="1">
    <citation type="journal article" date="2023" name="Insect Mol. Biol.">
        <title>Genome sequencing provides insights into the evolution of gene families encoding plant cell wall-degrading enzymes in longhorned beetles.</title>
        <authorList>
            <person name="Shin N.R."/>
            <person name="Okamura Y."/>
            <person name="Kirsch R."/>
            <person name="Pauchet Y."/>
        </authorList>
    </citation>
    <scope>NUCLEOTIDE SEQUENCE</scope>
    <source>
        <strain evidence="2">AMC_N1</strain>
    </source>
</reference>
<dbReference type="Proteomes" id="UP001162162">
    <property type="component" value="Unassembled WGS sequence"/>
</dbReference>
<protein>
    <submittedName>
        <fullName evidence="2">Uncharacterized protein</fullName>
    </submittedName>
</protein>
<evidence type="ECO:0000313" key="3">
    <source>
        <dbReference type="Proteomes" id="UP001162162"/>
    </source>
</evidence>
<evidence type="ECO:0000313" key="2">
    <source>
        <dbReference type="EMBL" id="KAJ8943979.1"/>
    </source>
</evidence>
<gene>
    <name evidence="2" type="ORF">NQ318_013560</name>
</gene>
<proteinExistence type="predicted"/>
<dbReference type="EMBL" id="JAPWTK010000271">
    <property type="protein sequence ID" value="KAJ8943979.1"/>
    <property type="molecule type" value="Genomic_DNA"/>
</dbReference>
<accession>A0AAV8XZR1</accession>
<organism evidence="2 3">
    <name type="scientific">Aromia moschata</name>
    <dbReference type="NCBI Taxonomy" id="1265417"/>
    <lineage>
        <taxon>Eukaryota</taxon>
        <taxon>Metazoa</taxon>
        <taxon>Ecdysozoa</taxon>
        <taxon>Arthropoda</taxon>
        <taxon>Hexapoda</taxon>
        <taxon>Insecta</taxon>
        <taxon>Pterygota</taxon>
        <taxon>Neoptera</taxon>
        <taxon>Endopterygota</taxon>
        <taxon>Coleoptera</taxon>
        <taxon>Polyphaga</taxon>
        <taxon>Cucujiformia</taxon>
        <taxon>Chrysomeloidea</taxon>
        <taxon>Cerambycidae</taxon>
        <taxon>Cerambycinae</taxon>
        <taxon>Callichromatini</taxon>
        <taxon>Aromia</taxon>
    </lineage>
</organism>
<comment type="caution">
    <text evidence="2">The sequence shown here is derived from an EMBL/GenBank/DDBJ whole genome shotgun (WGS) entry which is preliminary data.</text>
</comment>
<name>A0AAV8XZR1_9CUCU</name>
<dbReference type="InterPro" id="IPR036846">
    <property type="entry name" value="GM2-AP_sf"/>
</dbReference>
<keyword evidence="1" id="KW-0732">Signal</keyword>
<dbReference type="AlphaFoldDB" id="A0AAV8XZR1"/>
<dbReference type="Gene3D" id="2.70.220.10">
    <property type="entry name" value="Ganglioside GM2 activator"/>
    <property type="match status" value="1"/>
</dbReference>
<sequence>MEFPFRNARPKTVRIYQFKGTCPEHEDAPIVYENIQLINMNRTFFVSMRVKVKRNLSHGLKLRLSLSRCANRESLDSCETYSTIKLSRFCKLLVAEKEPWTAFVKRFSPPMACPLKKGTYIVNNGTFDGSAFDNLPVVNWYWKVLINILDEVTNDLLLCATIEGQVAPI</sequence>
<evidence type="ECO:0000256" key="1">
    <source>
        <dbReference type="ARBA" id="ARBA00022729"/>
    </source>
</evidence>